<organism evidence="3 4">
    <name type="scientific">Capsulimonas corticalis</name>
    <dbReference type="NCBI Taxonomy" id="2219043"/>
    <lineage>
        <taxon>Bacteria</taxon>
        <taxon>Bacillati</taxon>
        <taxon>Armatimonadota</taxon>
        <taxon>Armatimonadia</taxon>
        <taxon>Capsulimonadales</taxon>
        <taxon>Capsulimonadaceae</taxon>
        <taxon>Capsulimonas</taxon>
    </lineage>
</organism>
<proteinExistence type="predicted"/>
<evidence type="ECO:0000256" key="1">
    <source>
        <dbReference type="ARBA" id="ARBA00023002"/>
    </source>
</evidence>
<dbReference type="EMBL" id="AP025739">
    <property type="protein sequence ID" value="BDI33504.1"/>
    <property type="molecule type" value="Genomic_DNA"/>
</dbReference>
<protein>
    <submittedName>
        <fullName evidence="3">Oxidoreductase</fullName>
    </submittedName>
</protein>
<dbReference type="InterPro" id="IPR023210">
    <property type="entry name" value="NADP_OxRdtase_dom"/>
</dbReference>
<dbReference type="Gene3D" id="3.20.20.100">
    <property type="entry name" value="NADP-dependent oxidoreductase domain"/>
    <property type="match status" value="1"/>
</dbReference>
<dbReference type="PANTHER" id="PTHR43364:SF4">
    <property type="entry name" value="NAD(P)-LINKED OXIDOREDUCTASE SUPERFAMILY PROTEIN"/>
    <property type="match status" value="1"/>
</dbReference>
<dbReference type="GO" id="GO:0005829">
    <property type="term" value="C:cytosol"/>
    <property type="evidence" value="ECO:0007669"/>
    <property type="project" value="UniProtKB-ARBA"/>
</dbReference>
<keyword evidence="4" id="KW-1185">Reference proteome</keyword>
<dbReference type="AlphaFoldDB" id="A0A402D0T5"/>
<dbReference type="InterPro" id="IPR050523">
    <property type="entry name" value="AKR_Detox_Biosynth"/>
</dbReference>
<name>A0A402D0T5_9BACT</name>
<feature type="region of interest" description="Disordered" evidence="2">
    <location>
        <begin position="88"/>
        <end position="107"/>
    </location>
</feature>
<evidence type="ECO:0000313" key="3">
    <source>
        <dbReference type="EMBL" id="BDI33504.1"/>
    </source>
</evidence>
<dbReference type="Proteomes" id="UP000287394">
    <property type="component" value="Chromosome"/>
</dbReference>
<dbReference type="KEGG" id="ccot:CCAX7_55550"/>
<dbReference type="GO" id="GO:0016491">
    <property type="term" value="F:oxidoreductase activity"/>
    <property type="evidence" value="ECO:0007669"/>
    <property type="project" value="UniProtKB-KW"/>
</dbReference>
<feature type="compositionally biased region" description="Low complexity" evidence="2">
    <location>
        <begin position="89"/>
        <end position="102"/>
    </location>
</feature>
<dbReference type="SUPFAM" id="SSF51430">
    <property type="entry name" value="NAD(P)-linked oxidoreductase"/>
    <property type="match status" value="1"/>
</dbReference>
<dbReference type="CDD" id="cd19080">
    <property type="entry name" value="AKR_AKR9A_9B"/>
    <property type="match status" value="1"/>
</dbReference>
<keyword evidence="1" id="KW-0560">Oxidoreductase</keyword>
<dbReference type="InterPro" id="IPR036812">
    <property type="entry name" value="NAD(P)_OxRdtase_dom_sf"/>
</dbReference>
<dbReference type="FunFam" id="3.20.20.100:FF:000004">
    <property type="entry name" value="Oxidoreductase, aldo/keto reductase"/>
    <property type="match status" value="1"/>
</dbReference>
<dbReference type="OrthoDB" id="9809990at2"/>
<evidence type="ECO:0000256" key="2">
    <source>
        <dbReference type="SAM" id="MobiDB-lite"/>
    </source>
</evidence>
<gene>
    <name evidence="3" type="ORF">CCAX7_55550</name>
</gene>
<dbReference type="Pfam" id="PF00248">
    <property type="entry name" value="Aldo_ket_red"/>
    <property type="match status" value="1"/>
</dbReference>
<dbReference type="PANTHER" id="PTHR43364">
    <property type="entry name" value="NADH-SPECIFIC METHYLGLYOXAL REDUCTASE-RELATED"/>
    <property type="match status" value="1"/>
</dbReference>
<evidence type="ECO:0000313" key="4">
    <source>
        <dbReference type="Proteomes" id="UP000287394"/>
    </source>
</evidence>
<accession>A0A402D0T5</accession>
<sequence>MKYKLLGRSGLRVSEICLGTMTFGEDWGWGASKDESQAVFDAFVSAGGNFIDTANLYTNGSSEKITGELIAHDRDRFVLATKFSLQDTPGAPANAGNPNAAGNHRKNLRRSVEGSLKRLGTDYIDLLWLHAWDFTTPVEEVMQSLDDLVRAGKVNYVGVSDTPAWIVSQANTLAELRGWSPFVALQIEYSLIERTPERDLIPMANALGLSVTPWSPLGMGVLTGKYNDSTQQAGTRLGAADGNFGDNQFASILSERNLAIARTVSDVAAEIGKTPSQVALAWLLAQGPSVIPIIGTRKVHQLVDNLGSVDITLTADQLATLDAASKIELGFPHDMIASPMVRSFVTAGNDDAIVKR</sequence>
<dbReference type="RefSeq" id="WP_119323163.1">
    <property type="nucleotide sequence ID" value="NZ_AP025739.1"/>
</dbReference>
<reference evidence="3 4" key="1">
    <citation type="journal article" date="2019" name="Int. J. Syst. Evol. Microbiol.">
        <title>Capsulimonas corticalis gen. nov., sp. nov., an aerobic capsulated bacterium, of a novel bacterial order, Capsulimonadales ord. nov., of the class Armatimonadia of the phylum Armatimonadetes.</title>
        <authorList>
            <person name="Li J."/>
            <person name="Kudo C."/>
            <person name="Tonouchi A."/>
        </authorList>
    </citation>
    <scope>NUCLEOTIDE SEQUENCE [LARGE SCALE GENOMIC DNA]</scope>
    <source>
        <strain evidence="3 4">AX-7</strain>
    </source>
</reference>